<dbReference type="AlphaFoldDB" id="A0A0E9PVQ3"/>
<name>A0A0E9PVQ3_ANGAN</name>
<protein>
    <submittedName>
        <fullName evidence="1">Uncharacterized protein</fullName>
    </submittedName>
</protein>
<organism evidence="1">
    <name type="scientific">Anguilla anguilla</name>
    <name type="common">European freshwater eel</name>
    <name type="synonym">Muraena anguilla</name>
    <dbReference type="NCBI Taxonomy" id="7936"/>
    <lineage>
        <taxon>Eukaryota</taxon>
        <taxon>Metazoa</taxon>
        <taxon>Chordata</taxon>
        <taxon>Craniata</taxon>
        <taxon>Vertebrata</taxon>
        <taxon>Euteleostomi</taxon>
        <taxon>Actinopterygii</taxon>
        <taxon>Neopterygii</taxon>
        <taxon>Teleostei</taxon>
        <taxon>Anguilliformes</taxon>
        <taxon>Anguillidae</taxon>
        <taxon>Anguilla</taxon>
    </lineage>
</organism>
<reference evidence="1" key="2">
    <citation type="journal article" date="2015" name="Fish Shellfish Immunol.">
        <title>Early steps in the European eel (Anguilla anguilla)-Vibrio vulnificus interaction in the gills: Role of the RtxA13 toxin.</title>
        <authorList>
            <person name="Callol A."/>
            <person name="Pajuelo D."/>
            <person name="Ebbesson L."/>
            <person name="Teles M."/>
            <person name="MacKenzie S."/>
            <person name="Amaro C."/>
        </authorList>
    </citation>
    <scope>NUCLEOTIDE SEQUENCE</scope>
</reference>
<sequence length="73" mass="8183">MLPYLYKADVVCVLSEALTTHIQTVLSDQTVSVRANAAAKRTNTFTSHSCQLSLTSSHYTSYHPSVKLKYNKY</sequence>
<evidence type="ECO:0000313" key="1">
    <source>
        <dbReference type="EMBL" id="JAH08180.1"/>
    </source>
</evidence>
<reference evidence="1" key="1">
    <citation type="submission" date="2014-11" db="EMBL/GenBank/DDBJ databases">
        <authorList>
            <person name="Amaro Gonzalez C."/>
        </authorList>
    </citation>
    <scope>NUCLEOTIDE SEQUENCE</scope>
</reference>
<accession>A0A0E9PVQ3</accession>
<proteinExistence type="predicted"/>
<dbReference type="EMBL" id="GBXM01100397">
    <property type="protein sequence ID" value="JAH08180.1"/>
    <property type="molecule type" value="Transcribed_RNA"/>
</dbReference>